<evidence type="ECO:0000256" key="1">
    <source>
        <dbReference type="ARBA" id="ARBA00023027"/>
    </source>
</evidence>
<dbReference type="SUPFAM" id="SSF51735">
    <property type="entry name" value="NAD(P)-binding Rossmann-fold domains"/>
    <property type="match status" value="1"/>
</dbReference>
<evidence type="ECO:0000313" key="2">
    <source>
        <dbReference type="EMBL" id="VAW02087.1"/>
    </source>
</evidence>
<dbReference type="AlphaFoldDB" id="A0A3B0SM69"/>
<keyword evidence="1" id="KW-0520">NAD</keyword>
<sequence length="294" mass="32554">MNHLFCFGLGYTGQALAQALQKQNWQISGTTREKETQRRLEKEGFQTFLFNSANPLPANVLDSVSHVLLSIPPGENGDPVFLQHGSDLTARAKNLKWVGYLSTTGVYGDRQGGWVDENSLLSPSTKRGEKRLKAETDWLSLFENDQLPVHLFRLAGIYGPGSNQLEKVAAGTARRRIKPGQVFSRIHVDDIVGMLIASMAQPNPGRAYNLCDDEAVPPQDVVAFAADLLRVEPPEEIAFNRDEMSPMGLSFFAESKKVSNQRIKNELGYDLKYPTYREGLTALLATIGMLSKGK</sequence>
<reference evidence="2" key="1">
    <citation type="submission" date="2018-06" db="EMBL/GenBank/DDBJ databases">
        <authorList>
            <person name="Zhirakovskaya E."/>
        </authorList>
    </citation>
    <scope>NUCLEOTIDE SEQUENCE</scope>
</reference>
<dbReference type="CDD" id="cd05266">
    <property type="entry name" value="SDR_a4"/>
    <property type="match status" value="1"/>
</dbReference>
<dbReference type="PANTHER" id="PTHR43574">
    <property type="entry name" value="EPIMERASE-RELATED"/>
    <property type="match status" value="1"/>
</dbReference>
<proteinExistence type="predicted"/>
<name>A0A3B0SM69_9ZZZZ</name>
<dbReference type="Gene3D" id="3.40.50.720">
    <property type="entry name" value="NAD(P)-binding Rossmann-like Domain"/>
    <property type="match status" value="1"/>
</dbReference>
<protein>
    <submittedName>
        <fullName evidence="2">Nucleoside-diphosphate-sugar epimerases</fullName>
    </submittedName>
</protein>
<dbReference type="InterPro" id="IPR036291">
    <property type="entry name" value="NAD(P)-bd_dom_sf"/>
</dbReference>
<organism evidence="2">
    <name type="scientific">hydrothermal vent metagenome</name>
    <dbReference type="NCBI Taxonomy" id="652676"/>
    <lineage>
        <taxon>unclassified sequences</taxon>
        <taxon>metagenomes</taxon>
        <taxon>ecological metagenomes</taxon>
    </lineage>
</organism>
<gene>
    <name evidence="2" type="ORF">MNBD_ALPHA08-1140</name>
</gene>
<dbReference type="EMBL" id="UOEC01000195">
    <property type="protein sequence ID" value="VAW02087.1"/>
    <property type="molecule type" value="Genomic_DNA"/>
</dbReference>
<accession>A0A3B0SM69</accession>